<evidence type="ECO:0008006" key="4">
    <source>
        <dbReference type="Google" id="ProtNLM"/>
    </source>
</evidence>
<name>A0A5C8ZU16_9GAMM</name>
<feature type="chain" id="PRO_5022866675" description="Bacterial surface antigen (D15) domain-containing protein" evidence="1">
    <location>
        <begin position="22"/>
        <end position="350"/>
    </location>
</feature>
<evidence type="ECO:0000256" key="1">
    <source>
        <dbReference type="SAM" id="SignalP"/>
    </source>
</evidence>
<dbReference type="EMBL" id="VRZA01000005">
    <property type="protein sequence ID" value="TXS91946.1"/>
    <property type="molecule type" value="Genomic_DNA"/>
</dbReference>
<accession>A0A5C8ZU16</accession>
<keyword evidence="1" id="KW-0732">Signal</keyword>
<evidence type="ECO:0000313" key="2">
    <source>
        <dbReference type="EMBL" id="TXS91946.1"/>
    </source>
</evidence>
<sequence length="350" mass="37816">MKPYLSILMFLALTAANGVQGSDGSASRQSPWLLAPVLSSNPKLGTSAGALGAYVHQFAPEAPPSMFGAMAQYSTTDSYTYGLFARAYLGEDRHRVLGFVGGGKANNDYQDFLGSGREVSVTDDITLGYAAWLYRVSDHWYLGGQGLVNDYAMLGSNEFINIGLGLLGLDGFSSNALGLKAEYDSRDNTEAPNRGIFFTAGNLAYREALGGEESFDVYNASYAQYFAHGAGSVLATHAELRLTDDAPPSGYSSIRMRGYVQGEFRDTHSALVEMEERYFLAERWRLAAFAGVTCLLDSFGDCGDTSNLYAAAGLGVHFVLRPREQMTIRLDFARGEGGSQGLYMAFGQAF</sequence>
<dbReference type="RefSeq" id="WP_148069185.1">
    <property type="nucleotide sequence ID" value="NZ_VRZA01000005.1"/>
</dbReference>
<feature type="signal peptide" evidence="1">
    <location>
        <begin position="1"/>
        <end position="21"/>
    </location>
</feature>
<organism evidence="2 3">
    <name type="scientific">Parahaliea maris</name>
    <dbReference type="NCBI Taxonomy" id="2716870"/>
    <lineage>
        <taxon>Bacteria</taxon>
        <taxon>Pseudomonadati</taxon>
        <taxon>Pseudomonadota</taxon>
        <taxon>Gammaproteobacteria</taxon>
        <taxon>Cellvibrionales</taxon>
        <taxon>Halieaceae</taxon>
        <taxon>Parahaliea</taxon>
    </lineage>
</organism>
<reference evidence="2 3" key="1">
    <citation type="submission" date="2019-08" db="EMBL/GenBank/DDBJ databases">
        <title>Parahaliea maris sp. nov., isolated from the surface seawater.</title>
        <authorList>
            <person name="Liu Y."/>
        </authorList>
    </citation>
    <scope>NUCLEOTIDE SEQUENCE [LARGE SCALE GENOMIC DNA]</scope>
    <source>
        <strain evidence="2 3">HSLHS9</strain>
    </source>
</reference>
<dbReference type="Proteomes" id="UP000321039">
    <property type="component" value="Unassembled WGS sequence"/>
</dbReference>
<dbReference type="AlphaFoldDB" id="A0A5C8ZU16"/>
<comment type="caution">
    <text evidence="2">The sequence shown here is derived from an EMBL/GenBank/DDBJ whole genome shotgun (WGS) entry which is preliminary data.</text>
</comment>
<proteinExistence type="predicted"/>
<evidence type="ECO:0000313" key="3">
    <source>
        <dbReference type="Proteomes" id="UP000321039"/>
    </source>
</evidence>
<gene>
    <name evidence="2" type="ORF">FV139_14565</name>
</gene>
<dbReference type="Gene3D" id="2.40.160.50">
    <property type="entry name" value="membrane protein fhac: a member of the omp85/tpsb transporter family"/>
    <property type="match status" value="1"/>
</dbReference>
<keyword evidence="3" id="KW-1185">Reference proteome</keyword>
<protein>
    <recommendedName>
        <fullName evidence="4">Bacterial surface antigen (D15) domain-containing protein</fullName>
    </recommendedName>
</protein>